<dbReference type="OrthoDB" id="331294at2759"/>
<dbReference type="GeneID" id="40305110"/>
<evidence type="ECO:0000313" key="4">
    <source>
        <dbReference type="Proteomes" id="UP000224006"/>
    </source>
</evidence>
<feature type="transmembrane region" description="Helical" evidence="2">
    <location>
        <begin position="206"/>
        <end position="225"/>
    </location>
</feature>
<gene>
    <name evidence="3" type="ORF">BESB_000470</name>
</gene>
<protein>
    <recommendedName>
        <fullName evidence="5">Transmembrane protein</fullName>
    </recommendedName>
</protein>
<dbReference type="KEGG" id="bbes:BESB_000470"/>
<sequence>MTSAAGRQASVLTPGPASGFYTPPAPHVAPVVMPPSRYGSYPQFASAAHPSAPSVRPPVYTAFRSASAVGGAHPTGPPILSQTERIAVQPRRATDGQPSLHLPLSNSLPSSASSRYSTLQPSWTAPPSLRLNLPPQVYSAGIKEEEETTFVEDERSQGPCCGRDAGRNERKETPNFLKVFCLLGGLLTAGCCCVAAADFFHVVIDPVSYILTLFQACLGAVVFVYEASWFARLSPCQKALSDRCAFLNCPICKGLFYMYIGIVSLSLRTVASFYTIPGTYMVVVGFFCVMVQKTVLEPVEKLGRSIGRPAWAA</sequence>
<evidence type="ECO:0000256" key="1">
    <source>
        <dbReference type="SAM" id="MobiDB-lite"/>
    </source>
</evidence>
<feature type="transmembrane region" description="Helical" evidence="2">
    <location>
        <begin position="271"/>
        <end position="291"/>
    </location>
</feature>
<accession>A0A2A9MI92</accession>
<dbReference type="RefSeq" id="XP_029221714.1">
    <property type="nucleotide sequence ID" value="XM_029358802.1"/>
</dbReference>
<feature type="transmembrane region" description="Helical" evidence="2">
    <location>
        <begin position="245"/>
        <end position="265"/>
    </location>
</feature>
<evidence type="ECO:0000256" key="2">
    <source>
        <dbReference type="SAM" id="Phobius"/>
    </source>
</evidence>
<feature type="region of interest" description="Disordered" evidence="1">
    <location>
        <begin position="91"/>
        <end position="116"/>
    </location>
</feature>
<proteinExistence type="predicted"/>
<dbReference type="Proteomes" id="UP000224006">
    <property type="component" value="Chromosome I"/>
</dbReference>
<dbReference type="AlphaFoldDB" id="A0A2A9MI92"/>
<organism evidence="3 4">
    <name type="scientific">Besnoitia besnoiti</name>
    <name type="common">Apicomplexan protozoan</name>
    <dbReference type="NCBI Taxonomy" id="94643"/>
    <lineage>
        <taxon>Eukaryota</taxon>
        <taxon>Sar</taxon>
        <taxon>Alveolata</taxon>
        <taxon>Apicomplexa</taxon>
        <taxon>Conoidasida</taxon>
        <taxon>Coccidia</taxon>
        <taxon>Eucoccidiorida</taxon>
        <taxon>Eimeriorina</taxon>
        <taxon>Sarcocystidae</taxon>
        <taxon>Besnoitia</taxon>
    </lineage>
</organism>
<comment type="caution">
    <text evidence="3">The sequence shown here is derived from an EMBL/GenBank/DDBJ whole genome shotgun (WGS) entry which is preliminary data.</text>
</comment>
<dbReference type="VEuPathDB" id="ToxoDB:BESB_000470"/>
<name>A0A2A9MI92_BESBE</name>
<feature type="compositionally biased region" description="Low complexity" evidence="1">
    <location>
        <begin position="98"/>
        <end position="116"/>
    </location>
</feature>
<reference evidence="3 4" key="1">
    <citation type="submission" date="2017-09" db="EMBL/GenBank/DDBJ databases">
        <title>Genome sequencing of Besnoitia besnoiti strain Bb-Ger1.</title>
        <authorList>
            <person name="Schares G."/>
            <person name="Venepally P."/>
            <person name="Lorenzi H.A."/>
        </authorList>
    </citation>
    <scope>NUCLEOTIDE SEQUENCE [LARGE SCALE GENOMIC DNA]</scope>
    <source>
        <strain evidence="3 4">Bb-Ger1</strain>
    </source>
</reference>
<evidence type="ECO:0000313" key="3">
    <source>
        <dbReference type="EMBL" id="PFH37705.1"/>
    </source>
</evidence>
<feature type="transmembrane region" description="Helical" evidence="2">
    <location>
        <begin position="176"/>
        <end position="200"/>
    </location>
</feature>
<keyword evidence="2" id="KW-0472">Membrane</keyword>
<feature type="region of interest" description="Disordered" evidence="1">
    <location>
        <begin position="1"/>
        <end position="29"/>
    </location>
</feature>
<evidence type="ECO:0008006" key="5">
    <source>
        <dbReference type="Google" id="ProtNLM"/>
    </source>
</evidence>
<keyword evidence="4" id="KW-1185">Reference proteome</keyword>
<keyword evidence="2" id="KW-1133">Transmembrane helix</keyword>
<keyword evidence="2" id="KW-0812">Transmembrane</keyword>
<dbReference type="EMBL" id="NWUJ01000001">
    <property type="protein sequence ID" value="PFH37705.1"/>
    <property type="molecule type" value="Genomic_DNA"/>
</dbReference>